<feature type="domain" description="Xaa-Pro dipeptidyl-peptidase-like" evidence="2">
    <location>
        <begin position="18"/>
        <end position="281"/>
    </location>
</feature>
<proteinExistence type="predicted"/>
<evidence type="ECO:0000259" key="2">
    <source>
        <dbReference type="Pfam" id="PF02129"/>
    </source>
</evidence>
<dbReference type="InterPro" id="IPR050261">
    <property type="entry name" value="FrsA_esterase"/>
</dbReference>
<dbReference type="Gene3D" id="1.10.10.800">
    <property type="match status" value="1"/>
</dbReference>
<dbReference type="AlphaFoldDB" id="A0AAN5XIS3"/>
<accession>A0AAN5XIS3</accession>
<sequence length="305" mass="34353">MGREVLFIRKSIKFNAEGTALRGWLYLPLTSNKEKKPIVVMAHGYAGVKEMHLDRYAEQFSKAGLAVLVFDHRNFGESDGMPRQEINPWQQIEDYRHAITFASTIPEIDNDLIGIWGTSYSGGHVLVVGATDKRVKCVVAQVPTISGSETAIRRANGDVLSELLTQFSEDRKSRQKGKHPTYYSVIPSEELPSAVYKTNDAIDFYTQSSKGAKNFINKVTLRSVELSRGYEPGHYISKISPTPLLLLIAENDNITHTDLALAAYEKALQPKQLIMLPGEHFDPYIKYFELSCKSAMDWFLVHLLK</sequence>
<evidence type="ECO:0000256" key="1">
    <source>
        <dbReference type="ARBA" id="ARBA00022801"/>
    </source>
</evidence>
<dbReference type="GO" id="GO:0052689">
    <property type="term" value="F:carboxylic ester hydrolase activity"/>
    <property type="evidence" value="ECO:0007669"/>
    <property type="project" value="UniProtKB-ARBA"/>
</dbReference>
<dbReference type="PANTHER" id="PTHR22946">
    <property type="entry name" value="DIENELACTONE HYDROLASE DOMAIN-CONTAINING PROTEIN-RELATED"/>
    <property type="match status" value="1"/>
</dbReference>
<comment type="caution">
    <text evidence="3">The sequence shown here is derived from an EMBL/GenBank/DDBJ whole genome shotgun (WGS) entry which is preliminary data.</text>
</comment>
<dbReference type="PANTHER" id="PTHR22946:SF9">
    <property type="entry name" value="POLYKETIDE TRANSFERASE AF380"/>
    <property type="match status" value="1"/>
</dbReference>
<protein>
    <submittedName>
        <fullName evidence="3">Alpha/beta hydrolase</fullName>
    </submittedName>
</protein>
<name>A0AAN5XIS3_BACCE</name>
<reference evidence="3 4" key="1">
    <citation type="submission" date="2019-10" db="EMBL/GenBank/DDBJ databases">
        <title>Bacillus from the desert of Cuatro Cinegas, Coahuila.</title>
        <authorList>
            <person name="Olmedo-Alvarez G."/>
            <person name="Saldana S."/>
            <person name="Barcelo D."/>
        </authorList>
    </citation>
    <scope>NUCLEOTIDE SEQUENCE [LARGE SCALE GENOMIC DNA]</scope>
    <source>
        <strain evidence="3 4">CH316_11T</strain>
    </source>
</reference>
<evidence type="ECO:0000313" key="4">
    <source>
        <dbReference type="Proteomes" id="UP000461739"/>
    </source>
</evidence>
<dbReference type="SUPFAM" id="SSF53474">
    <property type="entry name" value="alpha/beta-Hydrolases"/>
    <property type="match status" value="1"/>
</dbReference>
<dbReference type="InterPro" id="IPR000383">
    <property type="entry name" value="Xaa-Pro-like_dom"/>
</dbReference>
<gene>
    <name evidence="3" type="ORF">F8165_28980</name>
</gene>
<dbReference type="InterPro" id="IPR029058">
    <property type="entry name" value="AB_hydrolase_fold"/>
</dbReference>
<keyword evidence="1 3" id="KW-0378">Hydrolase</keyword>
<dbReference type="Gene3D" id="3.40.50.1820">
    <property type="entry name" value="alpha/beta hydrolase"/>
    <property type="match status" value="1"/>
</dbReference>
<dbReference type="Proteomes" id="UP000461739">
    <property type="component" value="Unassembled WGS sequence"/>
</dbReference>
<organism evidence="3 4">
    <name type="scientific">Bacillus cereus</name>
    <dbReference type="NCBI Taxonomy" id="1396"/>
    <lineage>
        <taxon>Bacteria</taxon>
        <taxon>Bacillati</taxon>
        <taxon>Bacillota</taxon>
        <taxon>Bacilli</taxon>
        <taxon>Bacillales</taxon>
        <taxon>Bacillaceae</taxon>
        <taxon>Bacillus</taxon>
        <taxon>Bacillus cereus group</taxon>
    </lineage>
</organism>
<dbReference type="EMBL" id="WBPI01000027">
    <property type="protein sequence ID" value="KAB2446134.1"/>
    <property type="molecule type" value="Genomic_DNA"/>
</dbReference>
<dbReference type="RefSeq" id="WP_151581048.1">
    <property type="nucleotide sequence ID" value="NZ_WBPI01000027.1"/>
</dbReference>
<evidence type="ECO:0000313" key="3">
    <source>
        <dbReference type="EMBL" id="KAB2446134.1"/>
    </source>
</evidence>
<dbReference type="Pfam" id="PF02129">
    <property type="entry name" value="Peptidase_S15"/>
    <property type="match status" value="1"/>
</dbReference>